<gene>
    <name evidence="1" type="ORF">KJP28_12970</name>
</gene>
<sequence>MTTIIHLVDDTTPGGVMRVIEHVQSAAGLGHLGRHSVVMIPKTGRGPTRIHGDVIVSHLTMNWRRLPWLIQLRAAHATTPMVHVEHSYTAGFLRHNVPHPARFMTMVRVAFSLFDRVVPVSDTQAYWVLDKGLADPSQITTIPSAVDVSLFDSIPSATGPIKVIGAFGRLEPQKGFDVLIRAMRASPRQDLQLHIFGQGSEREALTSLAGADPRICFGGFVPEPAKAMASVDAVAMPSRWEAYGLVALEARAAGRMLLASPLDGLNDHIAAGAHPVRDNSVRGWSETLTALDRPDIAKLDRARSDANAASARFAQSWTLLLHDLLAPEDKAQAA</sequence>
<keyword evidence="2" id="KW-1185">Reference proteome</keyword>
<reference evidence="1 2" key="1">
    <citation type="submission" date="2021-05" db="EMBL/GenBank/DDBJ databases">
        <title>Culturable bacteria isolated from Daya Bay.</title>
        <authorList>
            <person name="Zheng W."/>
            <person name="Yu S."/>
            <person name="Huang Y."/>
        </authorList>
    </citation>
    <scope>NUCLEOTIDE SEQUENCE [LARGE SCALE GENOMIC DNA]</scope>
    <source>
        <strain evidence="1 2">DP4N28-5</strain>
    </source>
</reference>
<evidence type="ECO:0000313" key="2">
    <source>
        <dbReference type="Proteomes" id="UP000756530"/>
    </source>
</evidence>
<name>A0ABS6T3N4_9RHOB</name>
<dbReference type="PANTHER" id="PTHR45947">
    <property type="entry name" value="SULFOQUINOVOSYL TRANSFERASE SQD2"/>
    <property type="match status" value="1"/>
</dbReference>
<proteinExistence type="predicted"/>
<organism evidence="1 2">
    <name type="scientific">Maritimibacter dapengensis</name>
    <dbReference type="NCBI Taxonomy" id="2836868"/>
    <lineage>
        <taxon>Bacteria</taxon>
        <taxon>Pseudomonadati</taxon>
        <taxon>Pseudomonadota</taxon>
        <taxon>Alphaproteobacteria</taxon>
        <taxon>Rhodobacterales</taxon>
        <taxon>Roseobacteraceae</taxon>
        <taxon>Maritimibacter</taxon>
    </lineage>
</organism>
<dbReference type="CDD" id="cd03801">
    <property type="entry name" value="GT4_PimA-like"/>
    <property type="match status" value="1"/>
</dbReference>
<protein>
    <submittedName>
        <fullName evidence="1">Glycosyltransferase family 4 protein</fullName>
    </submittedName>
</protein>
<dbReference type="InterPro" id="IPR050194">
    <property type="entry name" value="Glycosyltransferase_grp1"/>
</dbReference>
<comment type="caution">
    <text evidence="1">The sequence shown here is derived from an EMBL/GenBank/DDBJ whole genome shotgun (WGS) entry which is preliminary data.</text>
</comment>
<dbReference type="EMBL" id="JAHUZE010000003">
    <property type="protein sequence ID" value="MBV7379838.1"/>
    <property type="molecule type" value="Genomic_DNA"/>
</dbReference>
<evidence type="ECO:0000313" key="1">
    <source>
        <dbReference type="EMBL" id="MBV7379838.1"/>
    </source>
</evidence>
<accession>A0ABS6T3N4</accession>
<dbReference type="Pfam" id="PF13692">
    <property type="entry name" value="Glyco_trans_1_4"/>
    <property type="match status" value="1"/>
</dbReference>
<dbReference type="PANTHER" id="PTHR45947:SF3">
    <property type="entry name" value="SULFOQUINOVOSYL TRANSFERASE SQD2"/>
    <property type="match status" value="1"/>
</dbReference>
<dbReference type="RefSeq" id="WP_218393029.1">
    <property type="nucleotide sequence ID" value="NZ_JAHUZE010000003.1"/>
</dbReference>
<dbReference type="Proteomes" id="UP000756530">
    <property type="component" value="Unassembled WGS sequence"/>
</dbReference>